<dbReference type="EMBL" id="JAWDIP010000004">
    <property type="protein sequence ID" value="MDY0396794.1"/>
    <property type="molecule type" value="Genomic_DNA"/>
</dbReference>
<evidence type="ECO:0000313" key="2">
    <source>
        <dbReference type="Proteomes" id="UP001281447"/>
    </source>
</evidence>
<comment type="caution">
    <text evidence="1">The sequence shown here is derived from an EMBL/GenBank/DDBJ whole genome shotgun (WGS) entry which is preliminary data.</text>
</comment>
<organism evidence="1 2">
    <name type="scientific">Tigheibacillus halophilus</name>
    <dbReference type="NCBI Taxonomy" id="361280"/>
    <lineage>
        <taxon>Bacteria</taxon>
        <taxon>Bacillati</taxon>
        <taxon>Bacillota</taxon>
        <taxon>Bacilli</taxon>
        <taxon>Bacillales</taxon>
        <taxon>Bacillaceae</taxon>
        <taxon>Tigheibacillus</taxon>
    </lineage>
</organism>
<evidence type="ECO:0000313" key="1">
    <source>
        <dbReference type="EMBL" id="MDY0396794.1"/>
    </source>
</evidence>
<keyword evidence="2" id="KW-1185">Reference proteome</keyword>
<name>A0ABU5CBU0_9BACI</name>
<gene>
    <name evidence="1" type="ORF">RWE15_23970</name>
</gene>
<proteinExistence type="predicted"/>
<sequence length="150" mass="17682">MKKIYTLISIKNQKEKLDKLMKTKSLDDLPSEYKGKYPTYERHKGLYPKQFKKDMDELIRLYDPIINEDETDVTDKEWDPLESFLKQYGGDDAEYPFDYKQNGKYFLTNSFMDRAIKTFNSLKSDIDDGHIDADTIDGFNSVKENAETFD</sequence>
<dbReference type="Proteomes" id="UP001281447">
    <property type="component" value="Unassembled WGS sequence"/>
</dbReference>
<reference evidence="1 2" key="1">
    <citation type="submission" date="2023-10" db="EMBL/GenBank/DDBJ databases">
        <title>Virgibacillus halophilus 5B73C genome.</title>
        <authorList>
            <person name="Miliotis G."/>
            <person name="Sengupta P."/>
            <person name="Hameed A."/>
            <person name="Chuvochina M."/>
            <person name="Mcdonagh F."/>
            <person name="Simpson A.C."/>
            <person name="Singh N.K."/>
            <person name="Rekha P.D."/>
            <person name="Raman K."/>
            <person name="Hugenholtz P."/>
            <person name="Venkateswaran K."/>
        </authorList>
    </citation>
    <scope>NUCLEOTIDE SEQUENCE [LARGE SCALE GENOMIC DNA]</scope>
    <source>
        <strain evidence="1 2">5B73C</strain>
    </source>
</reference>
<protein>
    <submittedName>
        <fullName evidence="1">Uncharacterized protein</fullName>
    </submittedName>
</protein>
<accession>A0ABU5CBU0</accession>